<dbReference type="eggNOG" id="COG3137">
    <property type="taxonomic scope" value="Bacteria"/>
</dbReference>
<organism evidence="1 2">
    <name type="scientific">Pseudomonas oryzihabitans</name>
    <dbReference type="NCBI Taxonomy" id="47885"/>
    <lineage>
        <taxon>Bacteria</taxon>
        <taxon>Pseudomonadati</taxon>
        <taxon>Pseudomonadota</taxon>
        <taxon>Gammaproteobacteria</taxon>
        <taxon>Pseudomonadales</taxon>
        <taxon>Pseudomonadaceae</taxon>
        <taxon>Pseudomonas</taxon>
    </lineage>
</organism>
<comment type="caution">
    <text evidence="1">The sequence shown here is derived from an EMBL/GenBank/DDBJ whole genome shotgun (WGS) entry which is preliminary data.</text>
</comment>
<sequence length="346" mass="39340">MNISLKSSRMSLVLVVNFCVFMSRSGFAFSDTVWLKNGDRLSGTIKLLDINKLLLETDYGGSVLIDWDKVATLQTDRKMLVEKGAYGADLEVERIRPAEKGKVKIETEAEGIQIVNLISVNRIVSPRPFLRDFSWKGNIDAALDYKSSKSNTADYNVDLKMQARHNLWRHNIQGSYNKEKTEDAVATDNWSIQYAADRFFNEKFFWQGRLEYTDDNIQDISRQRTLGTGPGFQFWDSELGAFSLAALLNRADYEFRSGSETNFYSASFKWDYSRYFYGQTVQIFAAGEFARPLDNTAVFGLDAEAGLRYKITNWASVNVKASKQLISGAEGDFDETKYTFGFGVSW</sequence>
<evidence type="ECO:0000313" key="2">
    <source>
        <dbReference type="Proteomes" id="UP000183046"/>
    </source>
</evidence>
<name>A0A1G5PE30_9PSED</name>
<dbReference type="EMBL" id="FMWB01000016">
    <property type="protein sequence ID" value="SCZ47805.1"/>
    <property type="molecule type" value="Genomic_DNA"/>
</dbReference>
<evidence type="ECO:0008006" key="3">
    <source>
        <dbReference type="Google" id="ProtNLM"/>
    </source>
</evidence>
<dbReference type="InterPro" id="IPR007433">
    <property type="entry name" value="DUF481"/>
</dbReference>
<gene>
    <name evidence="1" type="ORF">SAMN05216279_11693</name>
</gene>
<protein>
    <recommendedName>
        <fullName evidence="3">Peptide chain release factor RF-3</fullName>
    </recommendedName>
</protein>
<proteinExistence type="predicted"/>
<dbReference type="AlphaFoldDB" id="A0A1G5PE30"/>
<reference evidence="2" key="1">
    <citation type="submission" date="2016-10" db="EMBL/GenBank/DDBJ databases">
        <authorList>
            <person name="de Groot N.N."/>
        </authorList>
    </citation>
    <scope>NUCLEOTIDE SEQUENCE [LARGE SCALE GENOMIC DNA]</scope>
    <source>
        <strain evidence="2">DSM 15758</strain>
    </source>
</reference>
<dbReference type="Proteomes" id="UP000183046">
    <property type="component" value="Unassembled WGS sequence"/>
</dbReference>
<dbReference type="Pfam" id="PF04338">
    <property type="entry name" value="DUF481"/>
    <property type="match status" value="1"/>
</dbReference>
<evidence type="ECO:0000313" key="1">
    <source>
        <dbReference type="EMBL" id="SCZ47805.1"/>
    </source>
</evidence>
<accession>A0A1G5PE30</accession>